<proteinExistence type="predicted"/>
<organism evidence="1 2">
    <name type="scientific">Streptomyces silvensis</name>
    <dbReference type="NCBI Taxonomy" id="1765722"/>
    <lineage>
        <taxon>Bacteria</taxon>
        <taxon>Bacillati</taxon>
        <taxon>Actinomycetota</taxon>
        <taxon>Actinomycetes</taxon>
        <taxon>Kitasatosporales</taxon>
        <taxon>Streptomycetaceae</taxon>
        <taxon>Streptomyces</taxon>
    </lineage>
</organism>
<reference evidence="1 2" key="1">
    <citation type="submission" date="2015-12" db="EMBL/GenBank/DDBJ databases">
        <title>Draft genome sequence of Streptomyces silvensis ATCC 53525, a producer of novel hormone antagonists.</title>
        <authorList>
            <person name="Johnston C.W."/>
            <person name="Li Y."/>
            <person name="Magarvey N.A."/>
        </authorList>
    </citation>
    <scope>NUCLEOTIDE SEQUENCE [LARGE SCALE GENOMIC DNA]</scope>
    <source>
        <strain evidence="1 2">ATCC 53525</strain>
    </source>
</reference>
<keyword evidence="2" id="KW-1185">Reference proteome</keyword>
<dbReference type="EMBL" id="LOCL01000029">
    <property type="protein sequence ID" value="KUF18812.1"/>
    <property type="molecule type" value="Genomic_DNA"/>
</dbReference>
<name>A0A0W7X7B4_9ACTN</name>
<accession>A0A0W7X7B4</accession>
<protein>
    <submittedName>
        <fullName evidence="1">Uncharacterized protein</fullName>
    </submittedName>
</protein>
<comment type="caution">
    <text evidence="1">The sequence shown here is derived from an EMBL/GenBank/DDBJ whole genome shotgun (WGS) entry which is preliminary data.</text>
</comment>
<evidence type="ECO:0000313" key="2">
    <source>
        <dbReference type="Proteomes" id="UP000054804"/>
    </source>
</evidence>
<gene>
    <name evidence="1" type="ORF">AT728_07185</name>
</gene>
<evidence type="ECO:0000313" key="1">
    <source>
        <dbReference type="EMBL" id="KUF18812.1"/>
    </source>
</evidence>
<sequence length="75" mass="8458">MSTQTRDDAPDLALIPDPRVEEYVSARCTHPECSWGAPQGRTAEQVDVECVVHFRRTGHARFWRSSTRFVGIAEA</sequence>
<dbReference type="Proteomes" id="UP000054804">
    <property type="component" value="Unassembled WGS sequence"/>
</dbReference>
<dbReference type="AlphaFoldDB" id="A0A0W7X7B4"/>